<feature type="transmembrane region" description="Helical" evidence="6">
    <location>
        <begin position="32"/>
        <end position="53"/>
    </location>
</feature>
<dbReference type="AlphaFoldDB" id="A0A090MHI5"/>
<keyword evidence="2" id="KW-1003">Cell membrane</keyword>
<comment type="subcellular location">
    <subcellularLocation>
        <location evidence="1">Cell membrane</location>
        <topology evidence="1">Multi-pass membrane protein</topology>
    </subcellularLocation>
</comment>
<feature type="transmembrane region" description="Helical" evidence="6">
    <location>
        <begin position="65"/>
        <end position="98"/>
    </location>
</feature>
<protein>
    <submittedName>
        <fullName evidence="7">Uncharacterized protein</fullName>
    </submittedName>
</protein>
<comment type="caution">
    <text evidence="7">The sequence shown here is derived from an EMBL/GenBank/DDBJ whole genome shotgun (WGS) entry which is preliminary data.</text>
</comment>
<evidence type="ECO:0000256" key="4">
    <source>
        <dbReference type="ARBA" id="ARBA00022989"/>
    </source>
</evidence>
<evidence type="ECO:0000256" key="1">
    <source>
        <dbReference type="ARBA" id="ARBA00004651"/>
    </source>
</evidence>
<accession>A0A090MHI5</accession>
<evidence type="ECO:0000256" key="3">
    <source>
        <dbReference type="ARBA" id="ARBA00022692"/>
    </source>
</evidence>
<evidence type="ECO:0000256" key="6">
    <source>
        <dbReference type="SAM" id="Phobius"/>
    </source>
</evidence>
<dbReference type="InterPro" id="IPR005171">
    <property type="entry name" value="Cyt_c_oxidase_su4_prok"/>
</dbReference>
<evidence type="ECO:0000256" key="5">
    <source>
        <dbReference type="ARBA" id="ARBA00023136"/>
    </source>
</evidence>
<keyword evidence="4 6" id="KW-1133">Transmembrane helix</keyword>
<dbReference type="STRING" id="1035.BN961_00412"/>
<name>A0A090MHI5_AFIFE</name>
<proteinExistence type="predicted"/>
<keyword evidence="8" id="KW-1185">Reference proteome</keyword>
<keyword evidence="5 6" id="KW-0472">Membrane</keyword>
<gene>
    <name evidence="7" type="ORF">BN961_00412</name>
</gene>
<evidence type="ECO:0000313" key="7">
    <source>
        <dbReference type="EMBL" id="CEG07031.1"/>
    </source>
</evidence>
<keyword evidence="3 6" id="KW-0812">Transmembrane</keyword>
<dbReference type="Proteomes" id="UP000035762">
    <property type="component" value="Unassembled WGS sequence"/>
</dbReference>
<dbReference type="OrthoDB" id="7306615at2"/>
<dbReference type="GO" id="GO:0005886">
    <property type="term" value="C:plasma membrane"/>
    <property type="evidence" value="ECO:0007669"/>
    <property type="project" value="UniProtKB-SubCell"/>
</dbReference>
<dbReference type="Pfam" id="PF03626">
    <property type="entry name" value="COX4_pro"/>
    <property type="match status" value="1"/>
</dbReference>
<evidence type="ECO:0000256" key="2">
    <source>
        <dbReference type="ARBA" id="ARBA00022475"/>
    </source>
</evidence>
<sequence length="102" mass="10895">MAVLTKIWIVLVALTIATMSVGASQGRLLPFMIQAALILAVAGFKASAILNYFLDLRSSSRGWRLLFSIYLVMLGGSVLAIHAIGCTLAHGGCILLSYEAIR</sequence>
<evidence type="ECO:0000313" key="8">
    <source>
        <dbReference type="Proteomes" id="UP000035762"/>
    </source>
</evidence>
<dbReference type="EMBL" id="CCAZ020000001">
    <property type="protein sequence ID" value="CEG07031.1"/>
    <property type="molecule type" value="Genomic_DNA"/>
</dbReference>
<dbReference type="RefSeq" id="WP_156186806.1">
    <property type="nucleotide sequence ID" value="NZ_CCAZ020000001.1"/>
</dbReference>
<organism evidence="7 8">
    <name type="scientific">Afipia felis</name>
    <name type="common">Cat scratch disease bacillus</name>
    <dbReference type="NCBI Taxonomy" id="1035"/>
    <lineage>
        <taxon>Bacteria</taxon>
        <taxon>Pseudomonadati</taxon>
        <taxon>Pseudomonadota</taxon>
        <taxon>Alphaproteobacteria</taxon>
        <taxon>Hyphomicrobiales</taxon>
        <taxon>Nitrobacteraceae</taxon>
        <taxon>Afipia</taxon>
    </lineage>
</organism>
<reference evidence="7 8" key="1">
    <citation type="journal article" date="2014" name="Genome Announc.">
        <title>Genome Sequence of Afipia felis Strain 76713, Isolated in Hospital Water Using an Amoeba Co-Culture Procedure.</title>
        <authorList>
            <person name="Benamar S."/>
            <person name="La Scola B."/>
            <person name="Croce O."/>
        </authorList>
    </citation>
    <scope>NUCLEOTIDE SEQUENCE [LARGE SCALE GENOMIC DNA]</scope>
    <source>
        <strain evidence="7 8">76713</strain>
    </source>
</reference>